<sequence>MTIYDVIKKAKHEEISMTSLNTKANAPEGYCISIKGYFFLKIHNYLNDFSPIVKNVAVKKDLLSPYILSSWNL</sequence>
<dbReference type="EMBL" id="QKYT01001078">
    <property type="protein sequence ID" value="RIA79981.1"/>
    <property type="molecule type" value="Genomic_DNA"/>
</dbReference>
<comment type="caution">
    <text evidence="1">The sequence shown here is derived from an EMBL/GenBank/DDBJ whole genome shotgun (WGS) entry which is preliminary data.</text>
</comment>
<gene>
    <name evidence="1" type="ORF">C1645_839511</name>
</gene>
<dbReference type="AlphaFoldDB" id="A0A397SB64"/>
<dbReference type="Proteomes" id="UP000265703">
    <property type="component" value="Unassembled WGS sequence"/>
</dbReference>
<accession>A0A397SB64</accession>
<evidence type="ECO:0000313" key="1">
    <source>
        <dbReference type="EMBL" id="RIA79981.1"/>
    </source>
</evidence>
<keyword evidence="2" id="KW-1185">Reference proteome</keyword>
<protein>
    <submittedName>
        <fullName evidence="1">Uncharacterized protein</fullName>
    </submittedName>
</protein>
<reference evidence="1 2" key="1">
    <citation type="submission" date="2018-06" db="EMBL/GenBank/DDBJ databases">
        <title>Comparative genomics reveals the genomic features of Rhizophagus irregularis, R. cerebriforme, R. diaphanum and Gigaspora rosea, and their symbiotic lifestyle signature.</title>
        <authorList>
            <person name="Morin E."/>
            <person name="San Clemente H."/>
            <person name="Chen E.C.H."/>
            <person name="De La Providencia I."/>
            <person name="Hainaut M."/>
            <person name="Kuo A."/>
            <person name="Kohler A."/>
            <person name="Murat C."/>
            <person name="Tang N."/>
            <person name="Roy S."/>
            <person name="Loubradou J."/>
            <person name="Henrissat B."/>
            <person name="Grigoriev I.V."/>
            <person name="Corradi N."/>
            <person name="Roux C."/>
            <person name="Martin F.M."/>
        </authorList>
    </citation>
    <scope>NUCLEOTIDE SEQUENCE [LARGE SCALE GENOMIC DNA]</scope>
    <source>
        <strain evidence="1 2">DAOM 227022</strain>
    </source>
</reference>
<name>A0A397SB64_9GLOM</name>
<evidence type="ECO:0000313" key="2">
    <source>
        <dbReference type="Proteomes" id="UP000265703"/>
    </source>
</evidence>
<proteinExistence type="predicted"/>
<organism evidence="1 2">
    <name type="scientific">Glomus cerebriforme</name>
    <dbReference type="NCBI Taxonomy" id="658196"/>
    <lineage>
        <taxon>Eukaryota</taxon>
        <taxon>Fungi</taxon>
        <taxon>Fungi incertae sedis</taxon>
        <taxon>Mucoromycota</taxon>
        <taxon>Glomeromycotina</taxon>
        <taxon>Glomeromycetes</taxon>
        <taxon>Glomerales</taxon>
        <taxon>Glomeraceae</taxon>
        <taxon>Glomus</taxon>
    </lineage>
</organism>